<name>A0A1W0ATG3_9NOCA</name>
<keyword evidence="1" id="KW-0812">Transmembrane</keyword>
<accession>A0A1W0ATG3</accession>
<dbReference type="AlphaFoldDB" id="A0A1W0ATG3"/>
<evidence type="ECO:0000313" key="3">
    <source>
        <dbReference type="Proteomes" id="UP000188836"/>
    </source>
</evidence>
<reference evidence="2 3" key="1">
    <citation type="journal article" date="2016" name="Antonie Van Leeuwenhoek">
        <title>Nocardia donostiensis sp. nov., isolated from human respiratory specimens.</title>
        <authorList>
            <person name="Ercibengoa M."/>
            <person name="Bell M."/>
            <person name="Marimon J.M."/>
            <person name="Humrighouse B."/>
            <person name="Klenk H.P."/>
            <person name="Potter G."/>
            <person name="Perez-Trallero E."/>
        </authorList>
    </citation>
    <scope>NUCLEOTIDE SEQUENCE [LARGE SCALE GENOMIC DNA]</scope>
    <source>
        <strain evidence="2 3">X1655</strain>
    </source>
</reference>
<protein>
    <submittedName>
        <fullName evidence="2">Uncharacterized protein</fullName>
    </submittedName>
</protein>
<organism evidence="2 3">
    <name type="scientific">Nocardia donostiensis</name>
    <dbReference type="NCBI Taxonomy" id="1538463"/>
    <lineage>
        <taxon>Bacteria</taxon>
        <taxon>Bacillati</taxon>
        <taxon>Actinomycetota</taxon>
        <taxon>Actinomycetes</taxon>
        <taxon>Mycobacteriales</taxon>
        <taxon>Nocardiaceae</taxon>
        <taxon>Nocardia</taxon>
    </lineage>
</organism>
<gene>
    <name evidence="2" type="ORF">B0T46_06400</name>
</gene>
<dbReference type="STRING" id="1538463.B0T36_19175"/>
<keyword evidence="1" id="KW-0472">Membrane</keyword>
<evidence type="ECO:0000313" key="2">
    <source>
        <dbReference type="EMBL" id="ONM49494.1"/>
    </source>
</evidence>
<dbReference type="Proteomes" id="UP000188836">
    <property type="component" value="Unassembled WGS sequence"/>
</dbReference>
<keyword evidence="3" id="KW-1185">Reference proteome</keyword>
<evidence type="ECO:0000256" key="1">
    <source>
        <dbReference type="SAM" id="Phobius"/>
    </source>
</evidence>
<comment type="caution">
    <text evidence="2">The sequence shown here is derived from an EMBL/GenBank/DDBJ whole genome shotgun (WGS) entry which is preliminary data.</text>
</comment>
<keyword evidence="1" id="KW-1133">Transmembrane helix</keyword>
<proteinExistence type="predicted"/>
<dbReference type="EMBL" id="MUMY01000004">
    <property type="protein sequence ID" value="ONM49494.1"/>
    <property type="molecule type" value="Genomic_DNA"/>
</dbReference>
<sequence>MVQVIALAAPDAVTSRLASVELLDPMLMLTGFSLLTVLFVVLLGAAARSGERITERVPVTKESVR</sequence>
<feature type="transmembrane region" description="Helical" evidence="1">
    <location>
        <begin position="26"/>
        <end position="46"/>
    </location>
</feature>